<protein>
    <submittedName>
        <fullName evidence="1">Uncharacterized protein</fullName>
    </submittedName>
</protein>
<evidence type="ECO:0000313" key="2">
    <source>
        <dbReference type="Proteomes" id="UP001321763"/>
    </source>
</evidence>
<dbReference type="AlphaFoldDB" id="A0ABC8EFB3"/>
<dbReference type="Proteomes" id="UP001321763">
    <property type="component" value="Chromosome"/>
</dbReference>
<organism evidence="1 2">
    <name type="scientific">Clostridium tetani</name>
    <dbReference type="NCBI Taxonomy" id="1513"/>
    <lineage>
        <taxon>Bacteria</taxon>
        <taxon>Bacillati</taxon>
        <taxon>Bacillota</taxon>
        <taxon>Clostridia</taxon>
        <taxon>Eubacteriales</taxon>
        <taxon>Clostridiaceae</taxon>
        <taxon>Clostridium</taxon>
    </lineage>
</organism>
<dbReference type="RefSeq" id="WP_275540986.1">
    <property type="nucleotide sequence ID" value="NZ_AP026806.1"/>
</dbReference>
<sequence>MKMIKGLYNKIKEEGIKINRETKLKDNSKEVMELKFMLQNNIRI</sequence>
<proteinExistence type="predicted"/>
<dbReference type="EMBL" id="AP026818">
    <property type="protein sequence ID" value="BDR81714.1"/>
    <property type="molecule type" value="Genomic_DNA"/>
</dbReference>
<gene>
    <name evidence="1" type="ORF">K234311028_19600</name>
</gene>
<accession>A0ABC8EFB3</accession>
<evidence type="ECO:0000313" key="1">
    <source>
        <dbReference type="EMBL" id="BDR81714.1"/>
    </source>
</evidence>
<reference evidence="1 2" key="1">
    <citation type="submission" date="2022-09" db="EMBL/GenBank/DDBJ databases">
        <title>complete genome sequences of Clostridium tetani str. KHSU-234311-028 isolated from soil.</title>
        <authorList>
            <person name="Sekizuka T."/>
            <person name="Shitada C."/>
            <person name="Takahashi M."/>
            <person name="Kuroda M."/>
        </authorList>
    </citation>
    <scope>NUCLEOTIDE SEQUENCE [LARGE SCALE GENOMIC DNA]</scope>
    <source>
        <strain evidence="1 2">KHSU-234311-028</strain>
    </source>
</reference>
<name>A0ABC8EFB3_CLOTA</name>